<feature type="compositionally biased region" description="Low complexity" evidence="1">
    <location>
        <begin position="600"/>
        <end position="629"/>
    </location>
</feature>
<dbReference type="InterPro" id="IPR013103">
    <property type="entry name" value="RVT_2"/>
</dbReference>
<dbReference type="SUPFAM" id="SSF56672">
    <property type="entry name" value="DNA/RNA polymerases"/>
    <property type="match status" value="1"/>
</dbReference>
<feature type="compositionally biased region" description="Low complexity" evidence="1">
    <location>
        <begin position="272"/>
        <end position="294"/>
    </location>
</feature>
<dbReference type="Proteomes" id="UP001172457">
    <property type="component" value="Chromosome 7"/>
</dbReference>
<organism evidence="3 4">
    <name type="scientific">Centaurea solstitialis</name>
    <name type="common">yellow star-thistle</name>
    <dbReference type="NCBI Taxonomy" id="347529"/>
    <lineage>
        <taxon>Eukaryota</taxon>
        <taxon>Viridiplantae</taxon>
        <taxon>Streptophyta</taxon>
        <taxon>Embryophyta</taxon>
        <taxon>Tracheophyta</taxon>
        <taxon>Spermatophyta</taxon>
        <taxon>Magnoliopsida</taxon>
        <taxon>eudicotyledons</taxon>
        <taxon>Gunneridae</taxon>
        <taxon>Pentapetalae</taxon>
        <taxon>asterids</taxon>
        <taxon>campanulids</taxon>
        <taxon>Asterales</taxon>
        <taxon>Asteraceae</taxon>
        <taxon>Carduoideae</taxon>
        <taxon>Cardueae</taxon>
        <taxon>Centaureinae</taxon>
        <taxon>Centaurea</taxon>
    </lineage>
</organism>
<reference evidence="3" key="1">
    <citation type="submission" date="2023-03" db="EMBL/GenBank/DDBJ databases">
        <title>Chromosome-scale reference genome and RAD-based genetic map of yellow starthistle (Centaurea solstitialis) reveal putative structural variation and QTLs associated with invader traits.</title>
        <authorList>
            <person name="Reatini B."/>
            <person name="Cang F.A."/>
            <person name="Jiang Q."/>
            <person name="Mckibben M.T.W."/>
            <person name="Barker M.S."/>
            <person name="Rieseberg L.H."/>
            <person name="Dlugosch K.M."/>
        </authorList>
    </citation>
    <scope>NUCLEOTIDE SEQUENCE</scope>
    <source>
        <strain evidence="3">CAN-66</strain>
        <tissue evidence="3">Leaf</tissue>
    </source>
</reference>
<dbReference type="CDD" id="cd09272">
    <property type="entry name" value="RNase_HI_RT_Ty1"/>
    <property type="match status" value="1"/>
</dbReference>
<dbReference type="PANTHER" id="PTHR11439:SF458">
    <property type="entry name" value="RNA-DIRECTED DNA POLYMERASE"/>
    <property type="match status" value="1"/>
</dbReference>
<name>A0AA38SDQ7_9ASTR</name>
<dbReference type="SUPFAM" id="SSF53098">
    <property type="entry name" value="Ribonuclease H-like"/>
    <property type="match status" value="1"/>
</dbReference>
<feature type="compositionally biased region" description="Pro residues" evidence="1">
    <location>
        <begin position="571"/>
        <end position="599"/>
    </location>
</feature>
<feature type="region of interest" description="Disordered" evidence="1">
    <location>
        <begin position="333"/>
        <end position="381"/>
    </location>
</feature>
<dbReference type="InterPro" id="IPR012337">
    <property type="entry name" value="RNaseH-like_sf"/>
</dbReference>
<feature type="domain" description="Integrase catalytic" evidence="2">
    <location>
        <begin position="375"/>
        <end position="482"/>
    </location>
</feature>
<dbReference type="EMBL" id="JARYMX010000007">
    <property type="protein sequence ID" value="KAJ9540189.1"/>
    <property type="molecule type" value="Genomic_DNA"/>
</dbReference>
<dbReference type="AlphaFoldDB" id="A0AA38SDQ7"/>
<sequence length="1187" mass="132565">MAAIINFSHQEKTTHNSHKFPFTLKPTNYGYWRSMLESFLTSHNLFGYVDGTIPCPEQKVQVGDATTDNPSYTPWISNDAHIRTLLISTVSEESYQHVLGKTSRAVWQSLERAYAPNTASHEFFLKSQLMRITMQGDEKPIDYLCRAQQYATALANIGEPVKDSDLVMHTLAGLREEYTGLKGSVLGRNPPISFNEIHSLLSDHDYAVNKTFNPNPQALLATAQPLVQQSLAAPTSPNLEQLQQQLQHIQLAASQLGYQLHPNPPQPQAYLGSRTSNNNRSGRNNRGRGNSRGSFTPRSRDNGGTRQFSWASTQNTVFGHCNRCGIAHIPSQCPNQHTQQPRPPPQANFTAFSDAASSSGTAWKPDTGATHHATPDLSSLDNSEAYSGNDSLLVGEFRPLASFCRNLGILHRRSCPHTSEQNGFVERRHRHVVETGLSLMAHSHLPRRFWHFAFETAVYLINRLPSRVSSNKSPFEHTYGRKPDYSFLRVFGSQCFPYLRPYNRNKIDFRSTPCVFLGYSLTHHGYRCFDPLTERIYIARHVRFNEHIFPYAPSPTPTPPPPSSPYVSIFPNPPPGFPAEPPSSPPPTANNPSPIPSAPSAPTADTNTPSDTSSPPASPSPTVTQPAATRSRPANLRQNPKPPDRYNPAAYTATAPSSLPVVPTSFTIANKYPEWRLSMLEELDALYKNGTWTLVPPVPNSNVVACKWVYRLKTDENGKLSRYKARLVAKGFHQQYGVDYHETFSPVIKPTTIRTILSLAVTNRWPLRQLDIQTAFLHGDLAETVYMCQPPGFVDPNKPDHVCLLNKSLYGLKQAPRAWFTKLSTALIQLGFHGSKTDPSLFILNSSGLLVYLLVYVDDIIITGNDSSTITNIIGRLHSLFALKDLGQLHYFLGVEVTHKDSDLVLSQRKYIADILHRAGLADCKPISTPMSTSHVLLPDDSPLLDDPSRYRQTVGALQYATLSRPDIAFAVNRVCQFMHAPTENHWSAVKRILRYLKGTTNMGLWIRHNTGYRLQAYSDSHWLTDLRAFSDSDWAGCPVDRRSTGGFAIYLGSNLISWSAKKQKTVSRSSTESEYKAIADTVAELLWLKSLLRELGLDSGAPTLWCDNLGATYLTANPVFHARTKHVEVDYHFVREQVSQGKLNVQFISTGEQIADIFTKPLPSQQFDFLRSKLQIADRPELAGAY</sequence>
<dbReference type="PROSITE" id="PS50994">
    <property type="entry name" value="INTEGRASE"/>
    <property type="match status" value="1"/>
</dbReference>
<dbReference type="Pfam" id="PF14223">
    <property type="entry name" value="Retrotran_gag_2"/>
    <property type="match status" value="1"/>
</dbReference>
<dbReference type="GO" id="GO:0003676">
    <property type="term" value="F:nucleic acid binding"/>
    <property type="evidence" value="ECO:0007669"/>
    <property type="project" value="InterPro"/>
</dbReference>
<feature type="compositionally biased region" description="Polar residues" evidence="1">
    <location>
        <begin position="347"/>
        <end position="361"/>
    </location>
</feature>
<dbReference type="PANTHER" id="PTHR11439">
    <property type="entry name" value="GAG-POL-RELATED RETROTRANSPOSON"/>
    <property type="match status" value="1"/>
</dbReference>
<feature type="region of interest" description="Disordered" evidence="1">
    <location>
        <begin position="258"/>
        <end position="307"/>
    </location>
</feature>
<evidence type="ECO:0000313" key="4">
    <source>
        <dbReference type="Proteomes" id="UP001172457"/>
    </source>
</evidence>
<feature type="region of interest" description="Disordered" evidence="1">
    <location>
        <begin position="554"/>
        <end position="652"/>
    </location>
</feature>
<keyword evidence="4" id="KW-1185">Reference proteome</keyword>
<proteinExistence type="predicted"/>
<dbReference type="Gene3D" id="3.30.420.10">
    <property type="entry name" value="Ribonuclease H-like superfamily/Ribonuclease H"/>
    <property type="match status" value="1"/>
</dbReference>
<dbReference type="Pfam" id="PF07727">
    <property type="entry name" value="RVT_2"/>
    <property type="match status" value="1"/>
</dbReference>
<gene>
    <name evidence="3" type="ORF">OSB04_026695</name>
</gene>
<dbReference type="InterPro" id="IPR043502">
    <property type="entry name" value="DNA/RNA_pol_sf"/>
</dbReference>
<dbReference type="InterPro" id="IPR057670">
    <property type="entry name" value="SH3_retrovirus"/>
</dbReference>
<protein>
    <recommendedName>
        <fullName evidence="2">Integrase catalytic domain-containing protein</fullName>
    </recommendedName>
</protein>
<feature type="compositionally biased region" description="Pro residues" evidence="1">
    <location>
        <begin position="554"/>
        <end position="564"/>
    </location>
</feature>
<comment type="caution">
    <text evidence="3">The sequence shown here is derived from an EMBL/GenBank/DDBJ whole genome shotgun (WGS) entry which is preliminary data.</text>
</comment>
<evidence type="ECO:0000256" key="1">
    <source>
        <dbReference type="SAM" id="MobiDB-lite"/>
    </source>
</evidence>
<dbReference type="Pfam" id="PF25597">
    <property type="entry name" value="SH3_retrovirus"/>
    <property type="match status" value="1"/>
</dbReference>
<dbReference type="GO" id="GO:0015074">
    <property type="term" value="P:DNA integration"/>
    <property type="evidence" value="ECO:0007669"/>
    <property type="project" value="InterPro"/>
</dbReference>
<dbReference type="InterPro" id="IPR036397">
    <property type="entry name" value="RNaseH_sf"/>
</dbReference>
<evidence type="ECO:0000259" key="2">
    <source>
        <dbReference type="PROSITE" id="PS50994"/>
    </source>
</evidence>
<accession>A0AA38SDQ7</accession>
<evidence type="ECO:0000313" key="3">
    <source>
        <dbReference type="EMBL" id="KAJ9540189.1"/>
    </source>
</evidence>
<dbReference type="InterPro" id="IPR001584">
    <property type="entry name" value="Integrase_cat-core"/>
</dbReference>